<feature type="region of interest" description="Disordered" evidence="1">
    <location>
        <begin position="190"/>
        <end position="286"/>
    </location>
</feature>
<name>A0A1E7EIJ5_9STRA</name>
<feature type="compositionally biased region" description="Polar residues" evidence="1">
    <location>
        <begin position="273"/>
        <end position="283"/>
    </location>
</feature>
<feature type="compositionally biased region" description="Low complexity" evidence="1">
    <location>
        <begin position="251"/>
        <end position="265"/>
    </location>
</feature>
<organism evidence="2 3">
    <name type="scientific">Fragilariopsis cylindrus CCMP1102</name>
    <dbReference type="NCBI Taxonomy" id="635003"/>
    <lineage>
        <taxon>Eukaryota</taxon>
        <taxon>Sar</taxon>
        <taxon>Stramenopiles</taxon>
        <taxon>Ochrophyta</taxon>
        <taxon>Bacillariophyta</taxon>
        <taxon>Bacillariophyceae</taxon>
        <taxon>Bacillariophycidae</taxon>
        <taxon>Bacillariales</taxon>
        <taxon>Bacillariaceae</taxon>
        <taxon>Fragilariopsis</taxon>
    </lineage>
</organism>
<proteinExistence type="predicted"/>
<dbReference type="AlphaFoldDB" id="A0A1E7EIJ5"/>
<feature type="region of interest" description="Disordered" evidence="1">
    <location>
        <begin position="301"/>
        <end position="330"/>
    </location>
</feature>
<evidence type="ECO:0000256" key="1">
    <source>
        <dbReference type="SAM" id="MobiDB-lite"/>
    </source>
</evidence>
<evidence type="ECO:0000313" key="2">
    <source>
        <dbReference type="EMBL" id="OEU05717.1"/>
    </source>
</evidence>
<dbReference type="EMBL" id="KV784511">
    <property type="protein sequence ID" value="OEU05717.1"/>
    <property type="molecule type" value="Genomic_DNA"/>
</dbReference>
<dbReference type="KEGG" id="fcy:FRACYDRAFT_258547"/>
<dbReference type="InParanoid" id="A0A1E7EIJ5"/>
<evidence type="ECO:0000313" key="3">
    <source>
        <dbReference type="Proteomes" id="UP000095751"/>
    </source>
</evidence>
<protein>
    <submittedName>
        <fullName evidence="2">Uncharacterized protein</fullName>
    </submittedName>
</protein>
<dbReference type="Proteomes" id="UP000095751">
    <property type="component" value="Unassembled WGS sequence"/>
</dbReference>
<accession>A0A1E7EIJ5</accession>
<reference evidence="2 3" key="1">
    <citation type="submission" date="2016-09" db="EMBL/GenBank/DDBJ databases">
        <title>Extensive genetic diversity and differential bi-allelic expression allows diatom success in the polar Southern Ocean.</title>
        <authorList>
            <consortium name="DOE Joint Genome Institute"/>
            <person name="Mock T."/>
            <person name="Otillar R.P."/>
            <person name="Strauss J."/>
            <person name="Dupont C."/>
            <person name="Frickenhaus S."/>
            <person name="Maumus F."/>
            <person name="Mcmullan M."/>
            <person name="Sanges R."/>
            <person name="Schmutz J."/>
            <person name="Toseland A."/>
            <person name="Valas R."/>
            <person name="Veluchamy A."/>
            <person name="Ward B.J."/>
            <person name="Allen A."/>
            <person name="Barry K."/>
            <person name="Falciatore A."/>
            <person name="Ferrante M."/>
            <person name="Fortunato A.E."/>
            <person name="Gloeckner G."/>
            <person name="Gruber A."/>
            <person name="Hipkin R."/>
            <person name="Janech M."/>
            <person name="Kroth P."/>
            <person name="Leese F."/>
            <person name="Lindquist E."/>
            <person name="Lyon B.R."/>
            <person name="Martin J."/>
            <person name="Mayer C."/>
            <person name="Parker M."/>
            <person name="Quesneville H."/>
            <person name="Raymond J."/>
            <person name="Uhlig C."/>
            <person name="Valentin K.U."/>
            <person name="Worden A.Z."/>
            <person name="Armbrust E.V."/>
            <person name="Bowler C."/>
            <person name="Green B."/>
            <person name="Moulton V."/>
            <person name="Van Oosterhout C."/>
            <person name="Grigoriev I."/>
        </authorList>
    </citation>
    <scope>NUCLEOTIDE SEQUENCE [LARGE SCALE GENOMIC DNA]</scope>
    <source>
        <strain evidence="2 3">CCMP1102</strain>
    </source>
</reference>
<gene>
    <name evidence="2" type="ORF">FRACYDRAFT_258547</name>
</gene>
<sequence>MNTPRTDAPSYFDHRYAMGDFQAPERKVVNNDRGHHRSSSSSTSMSIIDFMDPATLSPYATALKNTITSFNFNTPTINLSPWSTPENIKRNREGGEETMPLRLRLPTLLPPAATEDKLLYSPGLEEAFAALEEECKDTIECASIAMEEGISGRNNIRRRIIQANKSPLPSPHPLTQNLVSPENLSPIILNRKGSSPCCPRTPPLKKRHLDGTNSNRYHHHEQQQRQQQKQRKKNKRISLTVPNLLMGLKYPTSSKQPKPEQQQQQIEERTSTSNNSHNDNVNVKTKRGGIFPLHQEFLTTKRRKKNSEMNDFPLPSLKKQGGGKDNGSTNKITKNGTTAMMMMMATYNNNNIITKKAPALETFRRKWNSLSKRKGHISEHRMSEAEQKQLLRDSFSKSMMIGPPTHHRRNHY</sequence>
<keyword evidence="3" id="KW-1185">Reference proteome</keyword>